<name>B7ML65_ECO45</name>
<proteinExistence type="predicted"/>
<keyword evidence="2" id="KW-1185">Reference proteome</keyword>
<dbReference type="Proteomes" id="UP000000747">
    <property type="component" value="Chromosome"/>
</dbReference>
<dbReference type="AlphaFoldDB" id="B7ML65"/>
<protein>
    <recommendedName>
        <fullName evidence="3">Lipoprotein</fullName>
    </recommendedName>
</protein>
<evidence type="ECO:0008006" key="3">
    <source>
        <dbReference type="Google" id="ProtNLM"/>
    </source>
</evidence>
<evidence type="ECO:0000313" key="1">
    <source>
        <dbReference type="EMBL" id="CAR02707.2"/>
    </source>
</evidence>
<organism evidence="1 2">
    <name type="scientific">Escherichia coli O45:K1 (strain S88 / ExPEC)</name>
    <dbReference type="NCBI Taxonomy" id="585035"/>
    <lineage>
        <taxon>Bacteria</taxon>
        <taxon>Pseudomonadati</taxon>
        <taxon>Pseudomonadota</taxon>
        <taxon>Gammaproteobacteria</taxon>
        <taxon>Enterobacterales</taxon>
        <taxon>Enterobacteriaceae</taxon>
        <taxon>Escherichia</taxon>
    </lineage>
</organism>
<dbReference type="EMBL" id="CU928161">
    <property type="protein sequence ID" value="CAR02707.2"/>
    <property type="molecule type" value="Genomic_DNA"/>
</dbReference>
<evidence type="ECO:0000313" key="2">
    <source>
        <dbReference type="Proteomes" id="UP000000747"/>
    </source>
</evidence>
<dbReference type="PROSITE" id="PS51257">
    <property type="entry name" value="PROKAR_LIPOPROTEIN"/>
    <property type="match status" value="1"/>
</dbReference>
<sequence length="116" mass="12377">MVSYMNKTILFCTIIALTGCKSLDYVKSGKPVMEGNSLKNIDELSGCISRQWAGNGTPITSLPIENGVSLLVPQAMGGYDVVLDIKKAGNGSSFTLYERVPALTPKIFADSVNACK</sequence>
<dbReference type="KEGG" id="ecz:ECS88_1384"/>
<accession>B7ML65</accession>
<dbReference type="HOGENOM" id="CLU_171681_0_0_6"/>
<gene>
    <name evidence="1" type="ordered locus">ECS88_1384</name>
</gene>
<reference evidence="2" key="1">
    <citation type="journal article" date="2009" name="PLoS Genet.">
        <title>Organised genome dynamics in the Escherichia coli species results in highly diverse adaptive paths.</title>
        <authorList>
            <person name="Touchon M."/>
            <person name="Hoede C."/>
            <person name="Tenaillon O."/>
            <person name="Barbe V."/>
            <person name="Baeriswyl S."/>
            <person name="Bidet P."/>
            <person name="Bingen E."/>
            <person name="Bonacorsi S."/>
            <person name="Bouchier C."/>
            <person name="Bouvet O."/>
            <person name="Calteau A."/>
            <person name="Chiapello H."/>
            <person name="Clermont O."/>
            <person name="Cruveiller S."/>
            <person name="Danchin A."/>
            <person name="Diard M."/>
            <person name="Dossat C."/>
            <person name="Karoui M.E."/>
            <person name="Frapy E."/>
            <person name="Garry L."/>
            <person name="Ghigo J.M."/>
            <person name="Gilles A.M."/>
            <person name="Johnson J."/>
            <person name="Le Bouguenec C."/>
            <person name="Lescat M."/>
            <person name="Mangenot S."/>
            <person name="Martinez-Jehanne V."/>
            <person name="Matic I."/>
            <person name="Nassif X."/>
            <person name="Oztas S."/>
            <person name="Petit M.A."/>
            <person name="Pichon C."/>
            <person name="Rouy Z."/>
            <person name="Ruf C.S."/>
            <person name="Schneider D."/>
            <person name="Tourret J."/>
            <person name="Vacherie B."/>
            <person name="Vallenet D."/>
            <person name="Medigue C."/>
            <person name="Rocha E.P.C."/>
            <person name="Denamur E."/>
        </authorList>
    </citation>
    <scope>NUCLEOTIDE SEQUENCE [LARGE SCALE GENOMIC DNA]</scope>
    <source>
        <strain evidence="2">S88 / ExPEC</strain>
    </source>
</reference>